<gene>
    <name evidence="2" type="ORF">EV44_g3804</name>
</gene>
<name>A0A0B1P666_UNCNE</name>
<keyword evidence="3" id="KW-1185">Reference proteome</keyword>
<feature type="compositionally biased region" description="Polar residues" evidence="1">
    <location>
        <begin position="8"/>
        <end position="19"/>
    </location>
</feature>
<reference evidence="2 3" key="1">
    <citation type="journal article" date="2014" name="BMC Genomics">
        <title>Adaptive genomic structural variation in the grape powdery mildew pathogen, Erysiphe necator.</title>
        <authorList>
            <person name="Jones L."/>
            <person name="Riaz S."/>
            <person name="Morales-Cruz A."/>
            <person name="Amrine K.C."/>
            <person name="McGuire B."/>
            <person name="Gubler W.D."/>
            <person name="Walker M.A."/>
            <person name="Cantu D."/>
        </authorList>
    </citation>
    <scope>NUCLEOTIDE SEQUENCE [LARGE SCALE GENOMIC DNA]</scope>
    <source>
        <strain evidence="3">c</strain>
    </source>
</reference>
<dbReference type="AlphaFoldDB" id="A0A0B1P666"/>
<comment type="caution">
    <text evidence="2">The sequence shown here is derived from an EMBL/GenBank/DDBJ whole genome shotgun (WGS) entry which is preliminary data.</text>
</comment>
<dbReference type="HOGENOM" id="CLU_2456436_0_0_1"/>
<evidence type="ECO:0000313" key="2">
    <source>
        <dbReference type="EMBL" id="KHJ33753.1"/>
    </source>
</evidence>
<dbReference type="EMBL" id="JNVN01001255">
    <property type="protein sequence ID" value="KHJ33753.1"/>
    <property type="molecule type" value="Genomic_DNA"/>
</dbReference>
<organism evidence="2 3">
    <name type="scientific">Uncinula necator</name>
    <name type="common">Grape powdery mildew</name>
    <dbReference type="NCBI Taxonomy" id="52586"/>
    <lineage>
        <taxon>Eukaryota</taxon>
        <taxon>Fungi</taxon>
        <taxon>Dikarya</taxon>
        <taxon>Ascomycota</taxon>
        <taxon>Pezizomycotina</taxon>
        <taxon>Leotiomycetes</taxon>
        <taxon>Erysiphales</taxon>
        <taxon>Erysiphaceae</taxon>
        <taxon>Erysiphe</taxon>
    </lineage>
</organism>
<dbReference type="Proteomes" id="UP000030854">
    <property type="component" value="Unassembled WGS sequence"/>
</dbReference>
<evidence type="ECO:0000313" key="3">
    <source>
        <dbReference type="Proteomes" id="UP000030854"/>
    </source>
</evidence>
<sequence>MGIARVVLNNSTQVNPTGRQSHRPANKEKSKILASQSVVLSDTRLFVRLPQDHEWRKLSPVGIRKVIVKKYKSHPPSLEKLSLYTQVSP</sequence>
<proteinExistence type="predicted"/>
<feature type="region of interest" description="Disordered" evidence="1">
    <location>
        <begin position="8"/>
        <end position="31"/>
    </location>
</feature>
<accession>A0A0B1P666</accession>
<evidence type="ECO:0000256" key="1">
    <source>
        <dbReference type="SAM" id="MobiDB-lite"/>
    </source>
</evidence>
<protein>
    <submittedName>
        <fullName evidence="2">Putative eka-like protein</fullName>
    </submittedName>
</protein>